<dbReference type="AlphaFoldDB" id="A0A314KLE7"/>
<sequence>MEKLQDIVNQYILSEISQVDIGQQRCKDMATWTPNVQGNFTCASAFHLLRQKKEPTPMMSKVWIKELPFKISFNIWRTIYKKLSFADTLQRLYVALLPTCVCCRAPKIESLNHVFTISDMASSVWSYISPALGFKTRGRNILSILNHWWSIPTKNHAPKFLLQITPMIVLWELWKAICGKKYGTKSISTYNICQQVLLQVKISMRLKFSKMGWDWNW</sequence>
<evidence type="ECO:0000313" key="2">
    <source>
        <dbReference type="EMBL" id="OIT30012.1"/>
    </source>
</evidence>
<evidence type="ECO:0000313" key="3">
    <source>
        <dbReference type="Proteomes" id="UP000187609"/>
    </source>
</evidence>
<dbReference type="Proteomes" id="UP000187609">
    <property type="component" value="Unassembled WGS sequence"/>
</dbReference>
<feature type="domain" description="Reverse transcriptase zinc-binding" evidence="1">
    <location>
        <begin position="40"/>
        <end position="125"/>
    </location>
</feature>
<gene>
    <name evidence="2" type="ORF">A4A49_59154</name>
</gene>
<keyword evidence="3" id="KW-1185">Reference proteome</keyword>
<dbReference type="Gramene" id="OIT30012">
    <property type="protein sequence ID" value="OIT30012"/>
    <property type="gene ID" value="A4A49_59154"/>
</dbReference>
<proteinExistence type="predicted"/>
<accession>A0A314KLE7</accession>
<dbReference type="InterPro" id="IPR026960">
    <property type="entry name" value="RVT-Znf"/>
</dbReference>
<evidence type="ECO:0000259" key="1">
    <source>
        <dbReference type="Pfam" id="PF13966"/>
    </source>
</evidence>
<dbReference type="EMBL" id="MJEQ01001627">
    <property type="protein sequence ID" value="OIT30012.1"/>
    <property type="molecule type" value="Genomic_DNA"/>
</dbReference>
<dbReference type="Pfam" id="PF13966">
    <property type="entry name" value="zf-RVT"/>
    <property type="match status" value="1"/>
</dbReference>
<protein>
    <recommendedName>
        <fullName evidence="1">Reverse transcriptase zinc-binding domain-containing protein</fullName>
    </recommendedName>
</protein>
<feature type="non-terminal residue" evidence="2">
    <location>
        <position position="217"/>
    </location>
</feature>
<comment type="caution">
    <text evidence="2">The sequence shown here is derived from an EMBL/GenBank/DDBJ whole genome shotgun (WGS) entry which is preliminary data.</text>
</comment>
<organism evidence="2 3">
    <name type="scientific">Nicotiana attenuata</name>
    <name type="common">Coyote tobacco</name>
    <dbReference type="NCBI Taxonomy" id="49451"/>
    <lineage>
        <taxon>Eukaryota</taxon>
        <taxon>Viridiplantae</taxon>
        <taxon>Streptophyta</taxon>
        <taxon>Embryophyta</taxon>
        <taxon>Tracheophyta</taxon>
        <taxon>Spermatophyta</taxon>
        <taxon>Magnoliopsida</taxon>
        <taxon>eudicotyledons</taxon>
        <taxon>Gunneridae</taxon>
        <taxon>Pentapetalae</taxon>
        <taxon>asterids</taxon>
        <taxon>lamiids</taxon>
        <taxon>Solanales</taxon>
        <taxon>Solanaceae</taxon>
        <taxon>Nicotianoideae</taxon>
        <taxon>Nicotianeae</taxon>
        <taxon>Nicotiana</taxon>
    </lineage>
</organism>
<reference evidence="2" key="1">
    <citation type="submission" date="2016-11" db="EMBL/GenBank/DDBJ databases">
        <title>The genome of Nicotiana attenuata.</title>
        <authorList>
            <person name="Xu S."/>
            <person name="Brockmoeller T."/>
            <person name="Gaquerel E."/>
            <person name="Navarro A."/>
            <person name="Kuhl H."/>
            <person name="Gase K."/>
            <person name="Ling Z."/>
            <person name="Zhou W."/>
            <person name="Kreitzer C."/>
            <person name="Stanke M."/>
            <person name="Tang H."/>
            <person name="Lyons E."/>
            <person name="Pandey P."/>
            <person name="Pandey S.P."/>
            <person name="Timmermann B."/>
            <person name="Baldwin I.T."/>
        </authorList>
    </citation>
    <scope>NUCLEOTIDE SEQUENCE [LARGE SCALE GENOMIC DNA]</scope>
    <source>
        <strain evidence="2">UT</strain>
    </source>
</reference>
<name>A0A314KLE7_NICAT</name>